<feature type="transmembrane region" description="Helical" evidence="8">
    <location>
        <begin position="151"/>
        <end position="170"/>
    </location>
</feature>
<gene>
    <name evidence="10" type="ORF">ACFQ4O_04825</name>
</gene>
<comment type="caution">
    <text evidence="10">The sequence shown here is derived from an EMBL/GenBank/DDBJ whole genome shotgun (WGS) entry which is preliminary data.</text>
</comment>
<proteinExistence type="inferred from homology"/>
<feature type="transmembrane region" description="Helical" evidence="8">
    <location>
        <begin position="454"/>
        <end position="477"/>
    </location>
</feature>
<feature type="domain" description="Major facilitator superfamily (MFS) profile" evidence="9">
    <location>
        <begin position="85"/>
        <end position="508"/>
    </location>
</feature>
<comment type="subcellular location">
    <subcellularLocation>
        <location evidence="1">Membrane</location>
        <topology evidence="1">Multi-pass membrane protein</topology>
    </subcellularLocation>
</comment>
<dbReference type="InterPro" id="IPR005829">
    <property type="entry name" value="Sugar_transporter_CS"/>
</dbReference>
<evidence type="ECO:0000256" key="6">
    <source>
        <dbReference type="ARBA" id="ARBA00023136"/>
    </source>
</evidence>
<dbReference type="PANTHER" id="PTHR48020">
    <property type="entry name" value="PROTON MYO-INOSITOL COTRANSPORTER"/>
    <property type="match status" value="1"/>
</dbReference>
<dbReference type="PROSITE" id="PS00216">
    <property type="entry name" value="SUGAR_TRANSPORT_1"/>
    <property type="match status" value="1"/>
</dbReference>
<evidence type="ECO:0000256" key="1">
    <source>
        <dbReference type="ARBA" id="ARBA00004141"/>
    </source>
</evidence>
<evidence type="ECO:0000256" key="2">
    <source>
        <dbReference type="ARBA" id="ARBA00010992"/>
    </source>
</evidence>
<evidence type="ECO:0000259" key="9">
    <source>
        <dbReference type="PROSITE" id="PS50850"/>
    </source>
</evidence>
<protein>
    <submittedName>
        <fullName evidence="10">Sugar porter family MFS transporter</fullName>
    </submittedName>
</protein>
<dbReference type="RefSeq" id="WP_378774519.1">
    <property type="nucleotide sequence ID" value="NZ_JBHTMX010000021.1"/>
</dbReference>
<feature type="transmembrane region" description="Helical" evidence="8">
    <location>
        <begin position="388"/>
        <end position="409"/>
    </location>
</feature>
<feature type="transmembrane region" description="Helical" evidence="8">
    <location>
        <begin position="355"/>
        <end position="376"/>
    </location>
</feature>
<feature type="transmembrane region" description="Helical" evidence="8">
    <location>
        <begin position="483"/>
        <end position="504"/>
    </location>
</feature>
<dbReference type="Proteomes" id="UP001597171">
    <property type="component" value="Unassembled WGS sequence"/>
</dbReference>
<dbReference type="NCBIfam" id="TIGR00879">
    <property type="entry name" value="SP"/>
    <property type="match status" value="1"/>
</dbReference>
<evidence type="ECO:0000256" key="3">
    <source>
        <dbReference type="ARBA" id="ARBA00022448"/>
    </source>
</evidence>
<feature type="transmembrane region" description="Helical" evidence="8">
    <location>
        <begin position="84"/>
        <end position="107"/>
    </location>
</feature>
<feature type="transmembrane region" description="Helical" evidence="8">
    <location>
        <begin position="209"/>
        <end position="231"/>
    </location>
</feature>
<dbReference type="InterPro" id="IPR036259">
    <property type="entry name" value="MFS_trans_sf"/>
</dbReference>
<reference evidence="11" key="1">
    <citation type="journal article" date="2019" name="Int. J. Syst. Evol. Microbiol.">
        <title>The Global Catalogue of Microorganisms (GCM) 10K type strain sequencing project: providing services to taxonomists for standard genome sequencing and annotation.</title>
        <authorList>
            <consortium name="The Broad Institute Genomics Platform"/>
            <consortium name="The Broad Institute Genome Sequencing Center for Infectious Disease"/>
            <person name="Wu L."/>
            <person name="Ma J."/>
        </authorList>
    </citation>
    <scope>NUCLEOTIDE SEQUENCE [LARGE SCALE GENOMIC DNA]</scope>
    <source>
        <strain evidence="11">CCUG 61696</strain>
    </source>
</reference>
<keyword evidence="6 8" id="KW-0472">Membrane</keyword>
<dbReference type="InterPro" id="IPR020846">
    <property type="entry name" value="MFS_dom"/>
</dbReference>
<dbReference type="InterPro" id="IPR003663">
    <property type="entry name" value="Sugar/inositol_transpt"/>
</dbReference>
<evidence type="ECO:0000256" key="7">
    <source>
        <dbReference type="RuleBase" id="RU003346"/>
    </source>
</evidence>
<feature type="transmembrane region" description="Helical" evidence="8">
    <location>
        <begin position="319"/>
        <end position="343"/>
    </location>
</feature>
<comment type="similarity">
    <text evidence="2 7">Belongs to the major facilitator superfamily. Sugar transporter (TC 2.A.1.1) family.</text>
</comment>
<accession>A0ABW3Z4X5</accession>
<evidence type="ECO:0000313" key="10">
    <source>
        <dbReference type="EMBL" id="MFD1331316.1"/>
    </source>
</evidence>
<dbReference type="SUPFAM" id="SSF103473">
    <property type="entry name" value="MFS general substrate transporter"/>
    <property type="match status" value="1"/>
</dbReference>
<dbReference type="EMBL" id="JBHTMX010000021">
    <property type="protein sequence ID" value="MFD1331316.1"/>
    <property type="molecule type" value="Genomic_DNA"/>
</dbReference>
<evidence type="ECO:0000313" key="11">
    <source>
        <dbReference type="Proteomes" id="UP001597171"/>
    </source>
</evidence>
<evidence type="ECO:0000256" key="8">
    <source>
        <dbReference type="SAM" id="Phobius"/>
    </source>
</evidence>
<feature type="transmembrane region" description="Helical" evidence="8">
    <location>
        <begin position="237"/>
        <end position="259"/>
    </location>
</feature>
<dbReference type="InterPro" id="IPR005828">
    <property type="entry name" value="MFS_sugar_transport-like"/>
</dbReference>
<name>A0ABW3Z4X5_9HYPH</name>
<keyword evidence="4 8" id="KW-0812">Transmembrane</keyword>
<dbReference type="Pfam" id="PF00083">
    <property type="entry name" value="Sugar_tr"/>
    <property type="match status" value="1"/>
</dbReference>
<organism evidence="10 11">
    <name type="scientific">Methylopila musalis</name>
    <dbReference type="NCBI Taxonomy" id="1134781"/>
    <lineage>
        <taxon>Bacteria</taxon>
        <taxon>Pseudomonadati</taxon>
        <taxon>Pseudomonadota</taxon>
        <taxon>Alphaproteobacteria</taxon>
        <taxon>Hyphomicrobiales</taxon>
        <taxon>Methylopilaceae</taxon>
        <taxon>Methylopila</taxon>
    </lineage>
</organism>
<dbReference type="PROSITE" id="PS00217">
    <property type="entry name" value="SUGAR_TRANSPORT_2"/>
    <property type="match status" value="1"/>
</dbReference>
<feature type="transmembrane region" description="Helical" evidence="8">
    <location>
        <begin position="176"/>
        <end position="197"/>
    </location>
</feature>
<keyword evidence="3 7" id="KW-0813">Transport</keyword>
<keyword evidence="5 8" id="KW-1133">Transmembrane helix</keyword>
<evidence type="ECO:0000256" key="5">
    <source>
        <dbReference type="ARBA" id="ARBA00022989"/>
    </source>
</evidence>
<dbReference type="PANTHER" id="PTHR48020:SF12">
    <property type="entry name" value="PROTON MYO-INOSITOL COTRANSPORTER"/>
    <property type="match status" value="1"/>
</dbReference>
<feature type="transmembrane region" description="Helical" evidence="8">
    <location>
        <begin position="119"/>
        <end position="139"/>
    </location>
</feature>
<dbReference type="Gene3D" id="1.20.1250.20">
    <property type="entry name" value="MFS general substrate transporter like domains"/>
    <property type="match status" value="1"/>
</dbReference>
<dbReference type="PRINTS" id="PR00171">
    <property type="entry name" value="SUGRTRNSPORT"/>
</dbReference>
<feature type="transmembrane region" description="Helical" evidence="8">
    <location>
        <begin position="415"/>
        <end position="442"/>
    </location>
</feature>
<keyword evidence="11" id="KW-1185">Reference proteome</keyword>
<evidence type="ECO:0000256" key="4">
    <source>
        <dbReference type="ARBA" id="ARBA00022692"/>
    </source>
</evidence>
<dbReference type="PROSITE" id="PS50850">
    <property type="entry name" value="MFS"/>
    <property type="match status" value="1"/>
</dbReference>
<dbReference type="InterPro" id="IPR050814">
    <property type="entry name" value="Myo-inositol_Transporter"/>
</dbReference>
<sequence>MRDGGRRRSCGLACSWILLSHIRLRAPADRPRTRLPERERARKENALAPSSIFGAVAFITAALSSAREAGAKVRDQGANMNFKVVAATASLGGLLFGYDTGVVSGALPFIRDLFQLSEAMQGFVVSIALLGAAAGAAVAGQLADAYGRRKVIIVVAGFFVVGALLCAIATNVPVLLVGRLILGVAIGVASMLTPLYLAEMAPADRRGSVVSLNQMCITVGILLSYIVAYLLSEMDGGWRWMLAIGCLPGVVLGLGMIALPESPRWLAGQGRHAEAAAALKTLRGGEDVSAELSELRTDLTRRDGALAPWSALLEPRVRIPLIVGVGLAVFQQITGINTVIYYAPIIFEKAGMASTSAAILATAGVGVVNVAMTYVALKLLDTAGRRKLLLIGLAGMAVMLAVLTFGFAIGTEGPLAWIATLSVAAYVGFFAIGLGPVFWLLISEIFPLAVRGRAMGVATVANWGSNLIVSQVFLMLIAGVGSAATFGLFAVMTVAALAFTFALVPETKGRTLEEIEASFAEGGAAR</sequence>